<evidence type="ECO:0000313" key="8">
    <source>
        <dbReference type="EMBL" id="CAG9109731.1"/>
    </source>
</evidence>
<dbReference type="WBParaSite" id="BXY_1523800.1">
    <property type="protein sequence ID" value="BXY_1523800.1"/>
    <property type="gene ID" value="BXY_1523800"/>
</dbReference>
<feature type="compositionally biased region" description="Basic residues" evidence="5">
    <location>
        <begin position="542"/>
        <end position="554"/>
    </location>
</feature>
<evidence type="ECO:0000256" key="1">
    <source>
        <dbReference type="ARBA" id="ARBA00022723"/>
    </source>
</evidence>
<dbReference type="SMART" id="SM00132">
    <property type="entry name" value="LIM"/>
    <property type="match status" value="1"/>
</dbReference>
<dbReference type="PROSITE" id="PS50023">
    <property type="entry name" value="LIM_DOMAIN_2"/>
    <property type="match status" value="1"/>
</dbReference>
<dbReference type="PROSITE" id="PS00478">
    <property type="entry name" value="LIM_DOMAIN_1"/>
    <property type="match status" value="1"/>
</dbReference>
<evidence type="ECO:0000313" key="10">
    <source>
        <dbReference type="Proteomes" id="UP000659654"/>
    </source>
</evidence>
<feature type="compositionally biased region" description="Pro residues" evidence="5">
    <location>
        <begin position="203"/>
        <end position="213"/>
    </location>
</feature>
<dbReference type="GO" id="GO:0046872">
    <property type="term" value="F:metal ion binding"/>
    <property type="evidence" value="ECO:0007669"/>
    <property type="project" value="UniProtKB-KW"/>
</dbReference>
<feature type="compositionally biased region" description="Basic and acidic residues" evidence="5">
    <location>
        <begin position="332"/>
        <end position="342"/>
    </location>
</feature>
<dbReference type="EMBL" id="CAJFDI010000003">
    <property type="protein sequence ID" value="CAD5222301.1"/>
    <property type="molecule type" value="Genomic_DNA"/>
</dbReference>
<evidence type="ECO:0000256" key="5">
    <source>
        <dbReference type="SAM" id="MobiDB-lite"/>
    </source>
</evidence>
<evidence type="ECO:0000256" key="3">
    <source>
        <dbReference type="ARBA" id="ARBA00023038"/>
    </source>
</evidence>
<accession>A0A1I7SQC8</accession>
<organism evidence="9 11">
    <name type="scientific">Bursaphelenchus xylophilus</name>
    <name type="common">Pinewood nematode worm</name>
    <name type="synonym">Aphelenchoides xylophilus</name>
    <dbReference type="NCBI Taxonomy" id="6326"/>
    <lineage>
        <taxon>Eukaryota</taxon>
        <taxon>Metazoa</taxon>
        <taxon>Ecdysozoa</taxon>
        <taxon>Nematoda</taxon>
        <taxon>Chromadorea</taxon>
        <taxon>Rhabditida</taxon>
        <taxon>Tylenchina</taxon>
        <taxon>Tylenchomorpha</taxon>
        <taxon>Aphelenchoidea</taxon>
        <taxon>Aphelenchoididae</taxon>
        <taxon>Bursaphelenchus</taxon>
    </lineage>
</organism>
<evidence type="ECO:0000313" key="11">
    <source>
        <dbReference type="WBParaSite" id="BXY_1523800.1"/>
    </source>
</evidence>
<dbReference type="InterPro" id="IPR001781">
    <property type="entry name" value="Znf_LIM"/>
</dbReference>
<dbReference type="EMBL" id="CAJFCV020000003">
    <property type="protein sequence ID" value="CAG9109731.1"/>
    <property type="molecule type" value="Genomic_DNA"/>
</dbReference>
<keyword evidence="2 4" id="KW-0862">Zinc</keyword>
<feature type="region of interest" description="Disordered" evidence="5">
    <location>
        <begin position="199"/>
        <end position="265"/>
    </location>
</feature>
<evidence type="ECO:0000256" key="4">
    <source>
        <dbReference type="PROSITE-ProRule" id="PRU00125"/>
    </source>
</evidence>
<protein>
    <submittedName>
        <fullName evidence="7">(pine wood nematode) hypothetical protein</fullName>
    </submittedName>
    <submittedName>
        <fullName evidence="11">LIM zinc-binding domain-containing protein</fullName>
    </submittedName>
</protein>
<keyword evidence="3 4" id="KW-0440">LIM domain</keyword>
<evidence type="ECO:0000313" key="9">
    <source>
        <dbReference type="Proteomes" id="UP000095284"/>
    </source>
</evidence>
<gene>
    <name evidence="7" type="ORF">BXYJ_LOCUS7269</name>
</gene>
<evidence type="ECO:0000259" key="6">
    <source>
        <dbReference type="PROSITE" id="PS50023"/>
    </source>
</evidence>
<keyword evidence="10" id="KW-1185">Reference proteome</keyword>
<feature type="region of interest" description="Disordered" evidence="5">
    <location>
        <begin position="526"/>
        <end position="554"/>
    </location>
</feature>
<proteinExistence type="predicted"/>
<feature type="compositionally biased region" description="Basic and acidic residues" evidence="5">
    <location>
        <begin position="354"/>
        <end position="369"/>
    </location>
</feature>
<feature type="compositionally biased region" description="Basic and acidic residues" evidence="5">
    <location>
        <begin position="526"/>
        <end position="541"/>
    </location>
</feature>
<name>A0A1I7SQC8_BURXY</name>
<dbReference type="Proteomes" id="UP000659654">
    <property type="component" value="Unassembled WGS sequence"/>
</dbReference>
<feature type="region of interest" description="Disordered" evidence="5">
    <location>
        <begin position="286"/>
        <end position="316"/>
    </location>
</feature>
<reference evidence="11" key="1">
    <citation type="submission" date="2016-11" db="UniProtKB">
        <authorList>
            <consortium name="WormBaseParasite"/>
        </authorList>
    </citation>
    <scope>IDENTIFICATION</scope>
</reference>
<dbReference type="Gene3D" id="2.10.110.10">
    <property type="entry name" value="Cysteine Rich Protein"/>
    <property type="match status" value="1"/>
</dbReference>
<keyword evidence="1 4" id="KW-0479">Metal-binding</keyword>
<feature type="domain" description="LIM zinc-binding" evidence="6">
    <location>
        <begin position="129"/>
        <end position="189"/>
    </location>
</feature>
<feature type="region of interest" description="Disordered" evidence="5">
    <location>
        <begin position="328"/>
        <end position="369"/>
    </location>
</feature>
<dbReference type="AlphaFoldDB" id="A0A1I7SQC8"/>
<reference evidence="8" key="2">
    <citation type="submission" date="2020-08" db="EMBL/GenBank/DDBJ databases">
        <authorList>
            <person name="Kikuchi T."/>
        </authorList>
    </citation>
    <scope>NUCLEOTIDE SEQUENCE</scope>
    <source>
        <strain evidence="7">Ka4C1</strain>
    </source>
</reference>
<evidence type="ECO:0000313" key="7">
    <source>
        <dbReference type="EMBL" id="CAD5222301.1"/>
    </source>
</evidence>
<dbReference type="Pfam" id="PF00412">
    <property type="entry name" value="LIM"/>
    <property type="match status" value="1"/>
</dbReference>
<dbReference type="OrthoDB" id="8062037at2759"/>
<dbReference type="Proteomes" id="UP000095284">
    <property type="component" value="Unplaced"/>
</dbReference>
<sequence length="554" mass="62560">MGLHKKAVKWIDALGLSCDPCFYSFGDSAPLKELFAKLLSVEVLRTTDDLDLNDPIPFEKLLDIAQSKLGVHTCLVGADLAKNDATIKLGLFGTVIFLKSALKDFRPELISQLPTPDFGIAGGAYSNEAICLKCKKEVLFTERIVVGERVWHRRCMHCHLCGKRLFLGTFRVLGEKLECFEHYLNKELVGNELQSFENVNVAKPPPPRPPPPRRSIASTPSPLPDGSDKSSVPRKTPEPARRVSLQIPNKSPAVNKRLSVNQGSDLSADSNWEVVEYPQELNPFADEDEMSDCLNPFGYTSSDEDSDDEHPTPMPRKSIQSAIEEAINDDGDVSKKNSREESQEVPEPVPEPPKSAEPEDPKPTETKVYPDLRKLSVDNHTSANFYLPASLVLAKKRMITLSELDRPQLLHELEKVIKTLDYIERHTTTMERNLLKEIGKEGFRWDKCNLVDDWGRAMQQRHDNLIKGSMIVHDYLKKLMEAALKKITTLNEKKIEKEGLKKELESMLVVLEKNRISIPNILDENAKKENMTPKPAKEEKRKSKGLVKRIKKVF</sequence>
<dbReference type="Proteomes" id="UP000582659">
    <property type="component" value="Unassembled WGS sequence"/>
</dbReference>
<evidence type="ECO:0000256" key="2">
    <source>
        <dbReference type="ARBA" id="ARBA00022833"/>
    </source>
</evidence>